<reference evidence="1 2" key="1">
    <citation type="journal article" date="2014" name="PLoS Genet.">
        <title>Phylogenetically driven sequencing of extremely halophilic archaea reveals strategies for static and dynamic osmo-response.</title>
        <authorList>
            <person name="Becker E.A."/>
            <person name="Seitzer P.M."/>
            <person name="Tritt A."/>
            <person name="Larsen D."/>
            <person name="Krusor M."/>
            <person name="Yao A.I."/>
            <person name="Wu D."/>
            <person name="Madern D."/>
            <person name="Eisen J.A."/>
            <person name="Darling A.E."/>
            <person name="Facciotti M.T."/>
        </authorList>
    </citation>
    <scope>NUCLEOTIDE SEQUENCE [LARGE SCALE GENOMIC DNA]</scope>
    <source>
        <strain evidence="1 2">JCM 14624</strain>
    </source>
</reference>
<protein>
    <recommendedName>
        <fullName evidence="3">Small CPxCG-related zinc finger protein</fullName>
    </recommendedName>
</protein>
<accession>M0BW79</accession>
<evidence type="ECO:0000313" key="1">
    <source>
        <dbReference type="EMBL" id="ELZ14362.1"/>
    </source>
</evidence>
<dbReference type="AlphaFoldDB" id="M0BW79"/>
<dbReference type="EMBL" id="AOIQ01000002">
    <property type="protein sequence ID" value="ELZ14362.1"/>
    <property type="molecule type" value="Genomic_DNA"/>
</dbReference>
<dbReference type="InterPro" id="IPR055985">
    <property type="entry name" value="DUF7563"/>
</dbReference>
<comment type="caution">
    <text evidence="1">The sequence shown here is derived from an EMBL/GenBank/DDBJ whole genome shotgun (WGS) entry which is preliminary data.</text>
</comment>
<gene>
    <name evidence="1" type="ORF">C479_00600</name>
</gene>
<name>M0BW79_9EURY</name>
<keyword evidence="2" id="KW-1185">Reference proteome</keyword>
<proteinExistence type="predicted"/>
<evidence type="ECO:0008006" key="3">
    <source>
        <dbReference type="Google" id="ProtNLM"/>
    </source>
</evidence>
<dbReference type="Proteomes" id="UP000011560">
    <property type="component" value="Unassembled WGS sequence"/>
</dbReference>
<evidence type="ECO:0000313" key="2">
    <source>
        <dbReference type="Proteomes" id="UP000011560"/>
    </source>
</evidence>
<dbReference type="Pfam" id="PF24444">
    <property type="entry name" value="DUF7563"/>
    <property type="match status" value="1"/>
</dbReference>
<sequence>MGQTGPRRRLTVIIMDSMEQDWTPMESSGTGTRCRKCGTHVTQQFARVFGDNGDVVHGCPDCTTYREMQSGHHLPGSERR</sequence>
<organism evidence="1 2">
    <name type="scientific">Halovivax asiaticus JCM 14624</name>
    <dbReference type="NCBI Taxonomy" id="1227490"/>
    <lineage>
        <taxon>Archaea</taxon>
        <taxon>Methanobacteriati</taxon>
        <taxon>Methanobacteriota</taxon>
        <taxon>Stenosarchaea group</taxon>
        <taxon>Halobacteria</taxon>
        <taxon>Halobacteriales</taxon>
        <taxon>Natrialbaceae</taxon>
        <taxon>Halovivax</taxon>
    </lineage>
</organism>